<evidence type="ECO:0000313" key="1">
    <source>
        <dbReference type="EMBL" id="VAX39180.1"/>
    </source>
</evidence>
<organism evidence="1">
    <name type="scientific">hydrothermal vent metagenome</name>
    <dbReference type="NCBI Taxonomy" id="652676"/>
    <lineage>
        <taxon>unclassified sequences</taxon>
        <taxon>metagenomes</taxon>
        <taxon>ecological metagenomes</taxon>
    </lineage>
</organism>
<dbReference type="EMBL" id="UOGL01000309">
    <property type="protein sequence ID" value="VAX39180.1"/>
    <property type="molecule type" value="Genomic_DNA"/>
</dbReference>
<evidence type="ECO:0008006" key="2">
    <source>
        <dbReference type="Google" id="ProtNLM"/>
    </source>
</evidence>
<gene>
    <name evidence="1" type="ORF">MNBD_PLANCTO02-2988</name>
</gene>
<proteinExistence type="predicted"/>
<accession>A0A3B1DVF6</accession>
<protein>
    <recommendedName>
        <fullName evidence="2">Mobile element protein</fullName>
    </recommendedName>
</protein>
<dbReference type="AlphaFoldDB" id="A0A3B1DVF6"/>
<sequence length="126" mass="14272">MTGTDRRAFEAQAVLDYVGGDARLAETVFGWSRKTVKRGLEELRTGVVIPDKPRKKLLKAEIKNPQLAQDIRDLVDPQSQADPKFQTTLAYTRITAKGVRNALIEQKNYRDEELPAERTISDTRIC</sequence>
<name>A0A3B1DVF6_9ZZZZ</name>
<reference evidence="1" key="1">
    <citation type="submission" date="2018-06" db="EMBL/GenBank/DDBJ databases">
        <authorList>
            <person name="Zhirakovskaya E."/>
        </authorList>
    </citation>
    <scope>NUCLEOTIDE SEQUENCE</scope>
</reference>